<dbReference type="Proteomes" id="UP000019116">
    <property type="component" value="Chromosome 6D"/>
</dbReference>
<feature type="domain" description="DUF6598" evidence="1">
    <location>
        <begin position="60"/>
        <end position="296"/>
    </location>
</feature>
<organism evidence="2">
    <name type="scientific">Triticum aestivum</name>
    <name type="common">Wheat</name>
    <dbReference type="NCBI Taxonomy" id="4565"/>
    <lineage>
        <taxon>Eukaryota</taxon>
        <taxon>Viridiplantae</taxon>
        <taxon>Streptophyta</taxon>
        <taxon>Embryophyta</taxon>
        <taxon>Tracheophyta</taxon>
        <taxon>Spermatophyta</taxon>
        <taxon>Magnoliopsida</taxon>
        <taxon>Liliopsida</taxon>
        <taxon>Poales</taxon>
        <taxon>Poaceae</taxon>
        <taxon>BOP clade</taxon>
        <taxon>Pooideae</taxon>
        <taxon>Triticodae</taxon>
        <taxon>Triticeae</taxon>
        <taxon>Triticinae</taxon>
        <taxon>Triticum</taxon>
    </lineage>
</organism>
<dbReference type="Gramene" id="TraesCS6D03G0128400.1">
    <property type="protein sequence ID" value="TraesCS6D03G0128400.1.CDS"/>
    <property type="gene ID" value="TraesCS6D03G0128400"/>
</dbReference>
<protein>
    <recommendedName>
        <fullName evidence="1">DUF6598 domain-containing protein</fullName>
    </recommendedName>
</protein>
<accession>A0A3B6QAD4</accession>
<dbReference type="Gramene" id="TraesRN6D0100143300.1">
    <property type="protein sequence ID" value="TraesRN6D0100143300.1"/>
    <property type="gene ID" value="TraesRN6D0100143300"/>
</dbReference>
<reference evidence="2" key="1">
    <citation type="submission" date="2018-08" db="EMBL/GenBank/DDBJ databases">
        <authorList>
            <person name="Rossello M."/>
        </authorList>
    </citation>
    <scope>NUCLEOTIDE SEQUENCE [LARGE SCALE GENOMIC DNA]</scope>
    <source>
        <strain evidence="2">cv. Chinese Spring</strain>
    </source>
</reference>
<evidence type="ECO:0000313" key="2">
    <source>
        <dbReference type="EnsemblPlants" id="TraesCS6D02G064000.1"/>
    </source>
</evidence>
<name>A0A3B6QAD4_WHEAT</name>
<dbReference type="EnsemblPlants" id="TraesCS6D02G064000.1">
    <property type="protein sequence ID" value="TraesCS6D02G064000.1"/>
    <property type="gene ID" value="TraesCS6D02G064000"/>
</dbReference>
<proteinExistence type="predicted"/>
<dbReference type="PANTHER" id="PTHR33065">
    <property type="entry name" value="OS07G0486400 PROTEIN"/>
    <property type="match status" value="1"/>
</dbReference>
<dbReference type="Gramene" id="TraesCS6D02G064000.1">
    <property type="protein sequence ID" value="TraesCS6D02G064000.1"/>
    <property type="gene ID" value="TraesCS6D02G064000"/>
</dbReference>
<dbReference type="OMA" id="TIGEPRC"/>
<dbReference type="Gramene" id="TraesROB_scaffold_183733_01G000100.1">
    <property type="protein sequence ID" value="TraesROB_scaffold_183733_01G000100.1"/>
    <property type="gene ID" value="TraesROB_scaffold_183733_01G000100"/>
</dbReference>
<evidence type="ECO:0000313" key="3">
    <source>
        <dbReference type="Proteomes" id="UP000019116"/>
    </source>
</evidence>
<dbReference type="PANTHER" id="PTHR33065:SF101">
    <property type="entry name" value="DUF6598 DOMAIN-CONTAINING PROTEIN"/>
    <property type="match status" value="1"/>
</dbReference>
<sequence length="311" mass="35081">MPKTGHRDGSIYKFNTTHQWKKQYRITDRDETCLEAMMLTEPTGCFFLNGYCLSHVPTCMFQIFSLKLAEISVDDGLVQLYGYIAVRDDLDPLLNYIASFTRDDPIIVKQVHTRTYLQLFQGIMTGPKRGIDFCDNIAIEYDMRIKTSEQENHDLQLIDGASAIGIPDLRNYHALTKRIHGDCGAIDITISRVEHAIEATVEVVISEVQRSFQFCVGCFTSGLDEEIRLFDGIIGGSRCLKRSVVAVVVRSWMELKFKVSPDSSNSAEHCCSFRADSHGLTTQKIKTNHALILVKVTWSPLPLAFSGPYKL</sequence>
<evidence type="ECO:0000259" key="1">
    <source>
        <dbReference type="Pfam" id="PF20241"/>
    </source>
</evidence>
<keyword evidence="3" id="KW-1185">Reference proteome</keyword>
<dbReference type="Gramene" id="TraesCLE_scaffold_175613_01G000100.1">
    <property type="protein sequence ID" value="TraesCLE_scaffold_175613_01G000100.1"/>
    <property type="gene ID" value="TraesCLE_scaffold_175613_01G000100"/>
</dbReference>
<reference evidence="2" key="2">
    <citation type="submission" date="2018-10" db="UniProtKB">
        <authorList>
            <consortium name="EnsemblPlants"/>
        </authorList>
    </citation>
    <scope>IDENTIFICATION</scope>
</reference>
<dbReference type="Gramene" id="TraesCAD_scaffold_151355_01G000100.1">
    <property type="protein sequence ID" value="TraesCAD_scaffold_151355_01G000100.1"/>
    <property type="gene ID" value="TraesCAD_scaffold_151355_01G000100"/>
</dbReference>
<dbReference type="Pfam" id="PF20241">
    <property type="entry name" value="DUF6598"/>
    <property type="match status" value="1"/>
</dbReference>
<dbReference type="InterPro" id="IPR046533">
    <property type="entry name" value="DUF6598"/>
</dbReference>
<dbReference type="Gramene" id="TraesWEE_scaffold_173537_01G000100.1">
    <property type="protein sequence ID" value="TraesWEE_scaffold_173537_01G000100.1"/>
    <property type="gene ID" value="TraesWEE_scaffold_173537_01G000100"/>
</dbReference>
<dbReference type="AlphaFoldDB" id="A0A3B6QAD4"/>
<dbReference type="OrthoDB" id="648858at2759"/>